<name>A0A511B9F9_9PROT</name>
<sequence>MSIHLKSTFLASALLVAASSYGATASAQAVSTPSTDQAQSANSAVQKAQNSTGTQPVNNLPSSQNVINEQPGTNNPSTPPTMVQDPSGKTGAVPSAQKNPRRVKTHHHGHKTAPATQSTTSSPE</sequence>
<gene>
    <name evidence="3" type="ORF">GWA01_22270</name>
</gene>
<feature type="compositionally biased region" description="Basic residues" evidence="1">
    <location>
        <begin position="99"/>
        <end position="111"/>
    </location>
</feature>
<dbReference type="AlphaFoldDB" id="A0A511B9F9"/>
<evidence type="ECO:0000313" key="4">
    <source>
        <dbReference type="Proteomes" id="UP000321230"/>
    </source>
</evidence>
<feature type="compositionally biased region" description="Low complexity" evidence="1">
    <location>
        <begin position="112"/>
        <end position="124"/>
    </location>
</feature>
<keyword evidence="4" id="KW-1185">Reference proteome</keyword>
<feature type="chain" id="PRO_5021943323" evidence="2">
    <location>
        <begin position="26"/>
        <end position="124"/>
    </location>
</feature>
<accession>A0A511B9F9</accession>
<protein>
    <submittedName>
        <fullName evidence="3">Uncharacterized protein</fullName>
    </submittedName>
</protein>
<organism evidence="3 4">
    <name type="scientific">Gluconobacter wancherniae NBRC 103581</name>
    <dbReference type="NCBI Taxonomy" id="656744"/>
    <lineage>
        <taxon>Bacteria</taxon>
        <taxon>Pseudomonadati</taxon>
        <taxon>Pseudomonadota</taxon>
        <taxon>Alphaproteobacteria</taxon>
        <taxon>Acetobacterales</taxon>
        <taxon>Acetobacteraceae</taxon>
        <taxon>Gluconobacter</taxon>
    </lineage>
</organism>
<keyword evidence="2" id="KW-0732">Signal</keyword>
<dbReference type="Proteomes" id="UP000321230">
    <property type="component" value="Unassembled WGS sequence"/>
</dbReference>
<dbReference type="RefSeq" id="WP_146798004.1">
    <property type="nucleotide sequence ID" value="NZ_BARC01000002.1"/>
</dbReference>
<evidence type="ECO:0000256" key="1">
    <source>
        <dbReference type="SAM" id="MobiDB-lite"/>
    </source>
</evidence>
<proteinExistence type="predicted"/>
<feature type="compositionally biased region" description="Polar residues" evidence="1">
    <location>
        <begin position="23"/>
        <end position="76"/>
    </location>
</feature>
<reference evidence="3 4" key="1">
    <citation type="submission" date="2019-07" db="EMBL/GenBank/DDBJ databases">
        <title>Whole genome shotgun sequence of Gluconobacter wancherniae NBRC 103581.</title>
        <authorList>
            <person name="Hosoyama A."/>
            <person name="Uohara A."/>
            <person name="Ohji S."/>
            <person name="Ichikawa N."/>
        </authorList>
    </citation>
    <scope>NUCLEOTIDE SEQUENCE [LARGE SCALE GENOMIC DNA]</scope>
    <source>
        <strain evidence="3 4">NBRC 103581</strain>
    </source>
</reference>
<evidence type="ECO:0000313" key="3">
    <source>
        <dbReference type="EMBL" id="GEK94457.1"/>
    </source>
</evidence>
<feature type="signal peptide" evidence="2">
    <location>
        <begin position="1"/>
        <end position="25"/>
    </location>
</feature>
<comment type="caution">
    <text evidence="3">The sequence shown here is derived from an EMBL/GenBank/DDBJ whole genome shotgun (WGS) entry which is preliminary data.</text>
</comment>
<feature type="region of interest" description="Disordered" evidence="1">
    <location>
        <begin position="23"/>
        <end position="124"/>
    </location>
</feature>
<evidence type="ECO:0000256" key="2">
    <source>
        <dbReference type="SAM" id="SignalP"/>
    </source>
</evidence>
<dbReference type="OrthoDB" id="7283764at2"/>
<dbReference type="EMBL" id="BJUZ01000003">
    <property type="protein sequence ID" value="GEK94457.1"/>
    <property type="molecule type" value="Genomic_DNA"/>
</dbReference>